<dbReference type="SUPFAM" id="SSF50998">
    <property type="entry name" value="Quinoprotein alcohol dehydrogenase-like"/>
    <property type="match status" value="1"/>
</dbReference>
<evidence type="ECO:0000313" key="5">
    <source>
        <dbReference type="Proteomes" id="UP000646244"/>
    </source>
</evidence>
<dbReference type="InterPro" id="IPR011047">
    <property type="entry name" value="Quinoprotein_ADH-like_sf"/>
</dbReference>
<reference evidence="4" key="2">
    <citation type="submission" date="2020-09" db="EMBL/GenBank/DDBJ databases">
        <authorList>
            <person name="Sun Q."/>
            <person name="Ohkuma M."/>
        </authorList>
    </citation>
    <scope>NUCLEOTIDE SEQUENCE</scope>
    <source>
        <strain evidence="4">JCM 4633</strain>
    </source>
</reference>
<dbReference type="RefSeq" id="WP_190112958.1">
    <property type="nucleotide sequence ID" value="NZ_BMVB01000034.1"/>
</dbReference>
<accession>A0A918WPX2</accession>
<keyword evidence="2" id="KW-0812">Transmembrane</keyword>
<dbReference type="PANTHER" id="PTHR34512:SF30">
    <property type="entry name" value="OUTER MEMBRANE PROTEIN ASSEMBLY FACTOR BAMB"/>
    <property type="match status" value="1"/>
</dbReference>
<dbReference type="Proteomes" id="UP000646244">
    <property type="component" value="Unassembled WGS sequence"/>
</dbReference>
<feature type="region of interest" description="Disordered" evidence="1">
    <location>
        <begin position="1"/>
        <end position="56"/>
    </location>
</feature>
<comment type="caution">
    <text evidence="4">The sequence shown here is derived from an EMBL/GenBank/DDBJ whole genome shotgun (WGS) entry which is preliminary data.</text>
</comment>
<feature type="transmembrane region" description="Helical" evidence="2">
    <location>
        <begin position="61"/>
        <end position="82"/>
    </location>
</feature>
<feature type="domain" description="Pyrrolo-quinoline quinone repeat" evidence="3">
    <location>
        <begin position="122"/>
        <end position="245"/>
    </location>
</feature>
<evidence type="ECO:0000256" key="2">
    <source>
        <dbReference type="SAM" id="Phobius"/>
    </source>
</evidence>
<dbReference type="InterPro" id="IPR015943">
    <property type="entry name" value="WD40/YVTN_repeat-like_dom_sf"/>
</dbReference>
<dbReference type="PANTHER" id="PTHR34512">
    <property type="entry name" value="CELL SURFACE PROTEIN"/>
    <property type="match status" value="1"/>
</dbReference>
<evidence type="ECO:0000256" key="1">
    <source>
        <dbReference type="SAM" id="MobiDB-lite"/>
    </source>
</evidence>
<organism evidence="4 5">
    <name type="scientific">Streptomyces cinnamoneus</name>
    <name type="common">Streptoverticillium cinnamoneum</name>
    <dbReference type="NCBI Taxonomy" id="53446"/>
    <lineage>
        <taxon>Bacteria</taxon>
        <taxon>Bacillati</taxon>
        <taxon>Actinomycetota</taxon>
        <taxon>Actinomycetes</taxon>
        <taxon>Kitasatosporales</taxon>
        <taxon>Streptomycetaceae</taxon>
        <taxon>Streptomyces</taxon>
        <taxon>Streptomyces cinnamoneus group</taxon>
    </lineage>
</organism>
<keyword evidence="2" id="KW-1133">Transmembrane helix</keyword>
<dbReference type="EMBL" id="BMVB01000034">
    <property type="protein sequence ID" value="GHC71802.1"/>
    <property type="molecule type" value="Genomic_DNA"/>
</dbReference>
<protein>
    <recommendedName>
        <fullName evidence="3">Pyrrolo-quinoline quinone repeat domain-containing protein</fullName>
    </recommendedName>
</protein>
<keyword evidence="2" id="KW-0472">Membrane</keyword>
<proteinExistence type="predicted"/>
<feature type="domain" description="Pyrrolo-quinoline quinone repeat" evidence="3">
    <location>
        <begin position="377"/>
        <end position="468"/>
    </location>
</feature>
<evidence type="ECO:0000259" key="3">
    <source>
        <dbReference type="Pfam" id="PF13360"/>
    </source>
</evidence>
<name>A0A918WPX2_STRCJ</name>
<sequence>MTEPIPPHGQQRPPQVWGTRFDQRKTAPPGFGPAPQVFGPPPDAPAGGGPAAPGPRRRRKALAIGLGLLLVAGVGTGGWLLWGRGNDPAPKPKKNTVQAVDAKLDWMAPVPDADKDKADRIARPWFAKDVIVLPTRTAVTAYDSATGKPRWTLPVPGTACTSSPRSDQGVAVVVYGKAEFECNLVMAVDLEHGRALWNKELTDSKGRKDSHGGANISFSEGAVTLTEVLEPRVYETRTGERRKSFDFGCAEQGTVVDRSAQLTIAQCQIFDRYFVMNVDPKTGVEKWTWKVLDGLKVQNILSVNPPVLTVAREHDTGASDMVVLDDKGRLKQLISVSSGPYDLDDCKPRQYDSCRRAVVDGNTLFLPTRHDKGPGNAVAAIDLNTGKPRWTSEFGADRTHRPVAMQDGRLLVYQEATREESGKLLSVDPANGNPQVLMKLPQESAEREFNLARYGDVYFRDGRLYLVTNYGMTDPSLMMVFH</sequence>
<dbReference type="Gene3D" id="2.130.10.10">
    <property type="entry name" value="YVTN repeat-like/Quinoprotein amine dehydrogenase"/>
    <property type="match status" value="2"/>
</dbReference>
<dbReference type="AlphaFoldDB" id="A0A918WPX2"/>
<reference evidence="4" key="1">
    <citation type="journal article" date="2014" name="Int. J. Syst. Evol. Microbiol.">
        <title>Complete genome sequence of Corynebacterium casei LMG S-19264T (=DSM 44701T), isolated from a smear-ripened cheese.</title>
        <authorList>
            <consortium name="US DOE Joint Genome Institute (JGI-PGF)"/>
            <person name="Walter F."/>
            <person name="Albersmeier A."/>
            <person name="Kalinowski J."/>
            <person name="Ruckert C."/>
        </authorList>
    </citation>
    <scope>NUCLEOTIDE SEQUENCE</scope>
    <source>
        <strain evidence="4">JCM 4633</strain>
    </source>
</reference>
<dbReference type="Pfam" id="PF13360">
    <property type="entry name" value="PQQ_2"/>
    <property type="match status" value="2"/>
</dbReference>
<evidence type="ECO:0000313" key="4">
    <source>
        <dbReference type="EMBL" id="GHC71802.1"/>
    </source>
</evidence>
<dbReference type="InterPro" id="IPR002372">
    <property type="entry name" value="PQQ_rpt_dom"/>
</dbReference>
<gene>
    <name evidence="4" type="ORF">GCM10010507_58550</name>
</gene>